<dbReference type="PANTHER" id="PTHR39189">
    <property type="entry name" value="UPF0173 METAL-DEPENDENT HYDROLASE YTKL"/>
    <property type="match status" value="1"/>
</dbReference>
<keyword evidence="1" id="KW-0812">Transmembrane</keyword>
<dbReference type="SUPFAM" id="SSF56281">
    <property type="entry name" value="Metallo-hydrolase/oxidoreductase"/>
    <property type="match status" value="1"/>
</dbReference>
<evidence type="ECO:0000313" key="2">
    <source>
        <dbReference type="EMBL" id="WRP14920.1"/>
    </source>
</evidence>
<organism evidence="2 3">
    <name type="scientific">Geochorda subterranea</name>
    <dbReference type="NCBI Taxonomy" id="3109564"/>
    <lineage>
        <taxon>Bacteria</taxon>
        <taxon>Bacillati</taxon>
        <taxon>Bacillota</taxon>
        <taxon>Limnochordia</taxon>
        <taxon>Limnochordales</taxon>
        <taxon>Geochordaceae</taxon>
        <taxon>Geochorda</taxon>
    </lineage>
</organism>
<sequence>MRDHVRADLFPRSRVVGWLCGIAAVGLAWALILTGGEMAMAAQGGLAIRWCGQACFVLEGEGFRVVTDPVPPTMGYPSLQVEAELVTVSHEHFDHNHVASVAGRPEVLRGLTDGGAGWARIERKIGPVRVRTVPSYHDDVQGAQRGRNAIFVLEWQGLRLAHLGDLGHRLDREAVEAIGPVDVVMVPVGGFFTIDAAVATEVVASLGPSIVIPMHYRTPALGERLPIATVDAFLAGKPAVRRLPNQVTVSADALPASPEIWVLEPPGVGG</sequence>
<gene>
    <name evidence="2" type="ORF">VLY81_01740</name>
</gene>
<feature type="transmembrane region" description="Helical" evidence="1">
    <location>
        <begin position="15"/>
        <end position="33"/>
    </location>
</feature>
<proteinExistence type="predicted"/>
<keyword evidence="1" id="KW-0472">Membrane</keyword>
<accession>A0ABZ1BQ37</accession>
<dbReference type="InterPro" id="IPR036866">
    <property type="entry name" value="RibonucZ/Hydroxyglut_hydro"/>
</dbReference>
<dbReference type="Gene3D" id="3.60.15.10">
    <property type="entry name" value="Ribonuclease Z/Hydroxyacylglutathione hydrolase-like"/>
    <property type="match status" value="1"/>
</dbReference>
<dbReference type="RefSeq" id="WP_324669307.1">
    <property type="nucleotide sequence ID" value="NZ_CP141614.1"/>
</dbReference>
<keyword evidence="3" id="KW-1185">Reference proteome</keyword>
<evidence type="ECO:0000256" key="1">
    <source>
        <dbReference type="SAM" id="Phobius"/>
    </source>
</evidence>
<evidence type="ECO:0000313" key="3">
    <source>
        <dbReference type="Proteomes" id="UP001333102"/>
    </source>
</evidence>
<dbReference type="Pfam" id="PF13483">
    <property type="entry name" value="Lactamase_B_3"/>
    <property type="match status" value="1"/>
</dbReference>
<reference evidence="3" key="1">
    <citation type="submission" date="2023-12" db="EMBL/GenBank/DDBJ databases">
        <title>Novel isolates from deep terrestrial aquifers shed light on the physiology and ecology of the class Limnochordia.</title>
        <authorList>
            <person name="Karnachuk O.V."/>
            <person name="Lukina A.P."/>
            <person name="Avakyan M.R."/>
            <person name="Kadnikov V."/>
            <person name="Begmatov S."/>
            <person name="Beletsky A.V."/>
            <person name="Mardanov A.V."/>
            <person name="Ravin N.V."/>
        </authorList>
    </citation>
    <scope>NUCLEOTIDE SEQUENCE [LARGE SCALE GENOMIC DNA]</scope>
    <source>
        <strain evidence="3">LN</strain>
    </source>
</reference>
<dbReference type="EMBL" id="CP141614">
    <property type="protein sequence ID" value="WRP14920.1"/>
    <property type="molecule type" value="Genomic_DNA"/>
</dbReference>
<dbReference type="Proteomes" id="UP001333102">
    <property type="component" value="Chromosome"/>
</dbReference>
<keyword evidence="1" id="KW-1133">Transmembrane helix</keyword>
<name>A0ABZ1BQ37_9FIRM</name>
<protein>
    <submittedName>
        <fullName evidence="2">MBL fold metallo-hydrolase</fullName>
    </submittedName>
</protein>
<dbReference type="PANTHER" id="PTHR39189:SF1">
    <property type="entry name" value="UPF0173 METAL-DEPENDENT HYDROLASE YTKL"/>
    <property type="match status" value="1"/>
</dbReference>